<dbReference type="PANTHER" id="PTHR47515">
    <property type="entry name" value="LOW CALCIUM RESPONSE LOCUS PROTEIN T"/>
    <property type="match status" value="1"/>
</dbReference>
<dbReference type="Pfam" id="PF13683">
    <property type="entry name" value="rve_3"/>
    <property type="match status" value="1"/>
</dbReference>
<dbReference type="GO" id="GO:0003676">
    <property type="term" value="F:nucleic acid binding"/>
    <property type="evidence" value="ECO:0007669"/>
    <property type="project" value="InterPro"/>
</dbReference>
<organism evidence="2 3">
    <name type="scientific">Runella aurantiaca</name>
    <dbReference type="NCBI Taxonomy" id="2282308"/>
    <lineage>
        <taxon>Bacteria</taxon>
        <taxon>Pseudomonadati</taxon>
        <taxon>Bacteroidota</taxon>
        <taxon>Cytophagia</taxon>
        <taxon>Cytophagales</taxon>
        <taxon>Spirosomataceae</taxon>
        <taxon>Runella</taxon>
    </lineage>
</organism>
<dbReference type="EMBL" id="QPIW01000062">
    <property type="protein sequence ID" value="RDB02243.1"/>
    <property type="molecule type" value="Genomic_DNA"/>
</dbReference>
<comment type="caution">
    <text evidence="2">The sequence shown here is derived from an EMBL/GenBank/DDBJ whole genome shotgun (WGS) entry which is preliminary data.</text>
</comment>
<keyword evidence="3" id="KW-1185">Reference proteome</keyword>
<dbReference type="Proteomes" id="UP000253141">
    <property type="component" value="Unassembled WGS sequence"/>
</dbReference>
<dbReference type="InterPro" id="IPR048020">
    <property type="entry name" value="Transpos_IS3"/>
</dbReference>
<gene>
    <name evidence="2" type="ORF">DVG78_29860</name>
</gene>
<dbReference type="OrthoDB" id="1495855at2"/>
<accession>A0A369I407</accession>
<dbReference type="InterPro" id="IPR012337">
    <property type="entry name" value="RNaseH-like_sf"/>
</dbReference>
<proteinExistence type="predicted"/>
<reference evidence="2 3" key="1">
    <citation type="submission" date="2018-07" db="EMBL/GenBank/DDBJ databases">
        <title>Genome analysis of Runella aurantiaca.</title>
        <authorList>
            <person name="Yang X."/>
        </authorList>
    </citation>
    <scope>NUCLEOTIDE SEQUENCE [LARGE SCALE GENOMIC DNA]</scope>
    <source>
        <strain evidence="2 3">YX9</strain>
    </source>
</reference>
<evidence type="ECO:0000259" key="1">
    <source>
        <dbReference type="PROSITE" id="PS50994"/>
    </source>
</evidence>
<name>A0A369I407_9BACT</name>
<dbReference type="InterPro" id="IPR001584">
    <property type="entry name" value="Integrase_cat-core"/>
</dbReference>
<dbReference type="AlphaFoldDB" id="A0A369I407"/>
<dbReference type="Gene3D" id="3.30.420.10">
    <property type="entry name" value="Ribonuclease H-like superfamily/Ribonuclease H"/>
    <property type="match status" value="1"/>
</dbReference>
<dbReference type="SUPFAM" id="SSF53098">
    <property type="entry name" value="Ribonuclease H-like"/>
    <property type="match status" value="1"/>
</dbReference>
<feature type="domain" description="Integrase catalytic" evidence="1">
    <location>
        <begin position="98"/>
        <end position="267"/>
    </location>
</feature>
<dbReference type="InterPro" id="IPR036397">
    <property type="entry name" value="RNaseH_sf"/>
</dbReference>
<dbReference type="RefSeq" id="WP_114464648.1">
    <property type="nucleotide sequence ID" value="NZ_QPIW01000062.1"/>
</dbReference>
<dbReference type="PROSITE" id="PS50994">
    <property type="entry name" value="INTEGRASE"/>
    <property type="match status" value="1"/>
</dbReference>
<evidence type="ECO:0000313" key="3">
    <source>
        <dbReference type="Proteomes" id="UP000253141"/>
    </source>
</evidence>
<protein>
    <submittedName>
        <fullName evidence="2">IS3 family transposase</fullName>
    </submittedName>
</protein>
<dbReference type="GO" id="GO:0015074">
    <property type="term" value="P:DNA integration"/>
    <property type="evidence" value="ECO:0007669"/>
    <property type="project" value="InterPro"/>
</dbReference>
<dbReference type="PANTHER" id="PTHR47515:SF2">
    <property type="entry name" value="INTEGRASE CORE DOMAIN PROTEIN"/>
    <property type="match status" value="1"/>
</dbReference>
<dbReference type="NCBIfam" id="NF033516">
    <property type="entry name" value="transpos_IS3"/>
    <property type="match status" value="1"/>
</dbReference>
<sequence>MSILREVQQEKHVTTRRCSRVLGQRRNSLYYKYKAKVDNKEVREKLLELSRQYPSWGFGLLFDKIRLLGNRWNRKRVYRQYKKLNLHLRKPKKRPKIKRANPNILAAGKVNQGWSLDFLSDDVVAENKARILNVMDEFSRKCLMADAKKDYKAKQLVTALENLVATYGKPEYIRCDNGPELVSNKMAQFCKKQGIEIRFTQPGKPMQNGLVERLNGTIRTECLNPKVFTTINQIQAELDEWWRIYNFERPHSALKGKTPQQIWLNQEELYLKMAAA</sequence>
<evidence type="ECO:0000313" key="2">
    <source>
        <dbReference type="EMBL" id="RDB02243.1"/>
    </source>
</evidence>